<comment type="catalytic activity">
    <reaction evidence="4 11">
        <text>sn-glycerol 3-phosphate + NAD(+) = dihydroxyacetone phosphate + NADH + H(+)</text>
        <dbReference type="Rhea" id="RHEA:11092"/>
        <dbReference type="ChEBI" id="CHEBI:15378"/>
        <dbReference type="ChEBI" id="CHEBI:57540"/>
        <dbReference type="ChEBI" id="CHEBI:57597"/>
        <dbReference type="ChEBI" id="CHEBI:57642"/>
        <dbReference type="ChEBI" id="CHEBI:57945"/>
        <dbReference type="EC" id="1.1.1.8"/>
    </reaction>
</comment>
<evidence type="ECO:0000256" key="9">
    <source>
        <dbReference type="PIRSR" id="PIRSR000114-3"/>
    </source>
</evidence>
<proteinExistence type="inferred from homology"/>
<feature type="active site" description="Proton acceptor" evidence="7">
    <location>
        <position position="199"/>
    </location>
</feature>
<dbReference type="GO" id="GO:0051287">
    <property type="term" value="F:NAD binding"/>
    <property type="evidence" value="ECO:0007669"/>
    <property type="project" value="UniProtKB-UniRule"/>
</dbReference>
<keyword evidence="3 9" id="KW-0520">NAD</keyword>
<comment type="subcellular location">
    <subcellularLocation>
        <location evidence="5">Glycosome</location>
    </subcellularLocation>
</comment>
<feature type="binding site" evidence="9">
    <location>
        <position position="148"/>
    </location>
    <ligand>
        <name>NAD(+)</name>
        <dbReference type="ChEBI" id="CHEBI:57540"/>
    </ligand>
</feature>
<evidence type="ECO:0000256" key="4">
    <source>
        <dbReference type="ARBA" id="ARBA00048683"/>
    </source>
</evidence>
<dbReference type="GO" id="GO:0005975">
    <property type="term" value="P:carbohydrate metabolic process"/>
    <property type="evidence" value="ECO:0007669"/>
    <property type="project" value="InterPro"/>
</dbReference>
<dbReference type="GO" id="GO:0141152">
    <property type="term" value="F:glycerol-3-phosphate dehydrogenase (NAD+) activity"/>
    <property type="evidence" value="ECO:0007669"/>
    <property type="project" value="UniProtKB-UniRule"/>
</dbReference>
<dbReference type="InterPro" id="IPR006109">
    <property type="entry name" value="G3P_DH_NAD-dep_C"/>
</dbReference>
<evidence type="ECO:0000259" key="13">
    <source>
        <dbReference type="Pfam" id="PF07479"/>
    </source>
</evidence>
<evidence type="ECO:0000256" key="11">
    <source>
        <dbReference type="RuleBase" id="RU361243"/>
    </source>
</evidence>
<accession>A0A7S2TG28</accession>
<dbReference type="EMBL" id="HBHP01000776">
    <property type="protein sequence ID" value="CAD9744852.1"/>
    <property type="molecule type" value="Transcribed_RNA"/>
</dbReference>
<reference evidence="14" key="1">
    <citation type="submission" date="2021-01" db="EMBL/GenBank/DDBJ databases">
        <authorList>
            <person name="Corre E."/>
            <person name="Pelletier E."/>
            <person name="Niang G."/>
            <person name="Scheremetjew M."/>
            <person name="Finn R."/>
            <person name="Kale V."/>
            <person name="Holt S."/>
            <person name="Cochrane G."/>
            <person name="Meng A."/>
            <person name="Brown T."/>
            <person name="Cohen L."/>
        </authorList>
    </citation>
    <scope>NUCLEOTIDE SEQUENCE</scope>
    <source>
        <strain evidence="14">CCMP622</strain>
    </source>
</reference>
<feature type="binding site" evidence="9">
    <location>
        <position position="263"/>
    </location>
    <ligand>
        <name>NAD(+)</name>
        <dbReference type="ChEBI" id="CHEBI:57540"/>
    </ligand>
</feature>
<dbReference type="InterPro" id="IPR006168">
    <property type="entry name" value="G3P_DH_NAD-dep"/>
</dbReference>
<dbReference type="Pfam" id="PF07479">
    <property type="entry name" value="NAD_Gly3P_dh_C"/>
    <property type="match status" value="1"/>
</dbReference>
<dbReference type="Gene3D" id="3.40.50.720">
    <property type="entry name" value="NAD(P)-binding Rossmann-like Domain"/>
    <property type="match status" value="1"/>
</dbReference>
<evidence type="ECO:0000256" key="6">
    <source>
        <dbReference type="ARBA" id="ARBA00084116"/>
    </source>
</evidence>
<comment type="similarity">
    <text evidence="1 10">Belongs to the NAD-dependent glycerol-3-phosphate dehydrogenase family.</text>
</comment>
<sequence>MSDTKQATKIAVLGAGSYGTAMAYVATHNGHSVMIYARNKDVVDGINKNHVNPKRFTDVKLPDSITASTDIKEVVKDAACVIHAVPAQHTPDFVEKYKDAFVKGVPLVSTAKGIHVKTHRLMSEAIPAALGERKEEIPLVYLSGPSFAKEMVKGHPMAVVVAAKELKMAQQVQKLLSSIRFRCYASNDVIGVEVGGALKNPLAIGAGMARGLGFGQSTIAGLVTRGCREMRQLAIALGGKPETLAGLSGVGDLMLTCFSSLSRNNRCGMALAKGKTVEEAFDEIGEVVEGVPTSKEVVRLAEIHKLELPLFRAVDLILSGKVKPEKALRLIMGRDLGTEEFH</sequence>
<dbReference type="FunFam" id="3.40.50.720:FF:000019">
    <property type="entry name" value="Glycerol-3-phosphate dehydrogenase [NAD(P)+]"/>
    <property type="match status" value="1"/>
</dbReference>
<dbReference type="SUPFAM" id="SSF48179">
    <property type="entry name" value="6-phosphogluconate dehydrogenase C-terminal domain-like"/>
    <property type="match status" value="1"/>
</dbReference>
<dbReference type="PANTHER" id="PTHR11728">
    <property type="entry name" value="GLYCEROL-3-PHOSPHATE DEHYDROGENASE"/>
    <property type="match status" value="1"/>
</dbReference>
<dbReference type="PANTHER" id="PTHR11728:SF1">
    <property type="entry name" value="GLYCEROL-3-PHOSPHATE DEHYDROGENASE [NAD(+)] 2, CHLOROPLASTIC"/>
    <property type="match status" value="1"/>
</dbReference>
<dbReference type="GO" id="GO:0046168">
    <property type="term" value="P:glycerol-3-phosphate catabolic process"/>
    <property type="evidence" value="ECO:0007669"/>
    <property type="project" value="UniProtKB-UniRule"/>
</dbReference>
<dbReference type="InterPro" id="IPR013328">
    <property type="entry name" value="6PGD_dom2"/>
</dbReference>
<evidence type="ECO:0000256" key="7">
    <source>
        <dbReference type="PIRSR" id="PIRSR000114-1"/>
    </source>
</evidence>
<feature type="binding site" evidence="8">
    <location>
        <begin position="263"/>
        <end position="264"/>
    </location>
    <ligand>
        <name>substrate</name>
    </ligand>
</feature>
<name>A0A7S2TG28_9EUKA</name>
<dbReference type="InterPro" id="IPR008927">
    <property type="entry name" value="6-PGluconate_DH-like_C_sf"/>
</dbReference>
<evidence type="ECO:0000256" key="2">
    <source>
        <dbReference type="ARBA" id="ARBA00023002"/>
    </source>
</evidence>
<dbReference type="EC" id="1.1.1.8" evidence="11"/>
<dbReference type="PRINTS" id="PR00077">
    <property type="entry name" value="GPDHDRGNASE"/>
</dbReference>
<dbReference type="InterPro" id="IPR036291">
    <property type="entry name" value="NAD(P)-bd_dom_sf"/>
</dbReference>
<feature type="binding site" evidence="9">
    <location>
        <begin position="14"/>
        <end position="19"/>
    </location>
    <ligand>
        <name>NAD(+)</name>
        <dbReference type="ChEBI" id="CHEBI:57540"/>
    </ligand>
</feature>
<dbReference type="InterPro" id="IPR011128">
    <property type="entry name" value="G3P_DH_NAD-dep_N"/>
</dbReference>
<dbReference type="AlphaFoldDB" id="A0A7S2TG28"/>
<evidence type="ECO:0000256" key="10">
    <source>
        <dbReference type="RuleBase" id="RU000437"/>
    </source>
</evidence>
<organism evidence="14">
    <name type="scientific">Lotharella oceanica</name>
    <dbReference type="NCBI Taxonomy" id="641309"/>
    <lineage>
        <taxon>Eukaryota</taxon>
        <taxon>Sar</taxon>
        <taxon>Rhizaria</taxon>
        <taxon>Cercozoa</taxon>
        <taxon>Chlorarachniophyceae</taxon>
        <taxon>Lotharella</taxon>
    </lineage>
</organism>
<evidence type="ECO:0000256" key="8">
    <source>
        <dbReference type="PIRSR" id="PIRSR000114-2"/>
    </source>
</evidence>
<evidence type="ECO:0000256" key="1">
    <source>
        <dbReference type="ARBA" id="ARBA00011009"/>
    </source>
</evidence>
<evidence type="ECO:0000256" key="5">
    <source>
        <dbReference type="ARBA" id="ARBA00060503"/>
    </source>
</evidence>
<dbReference type="Pfam" id="PF01210">
    <property type="entry name" value="NAD_Gly3P_dh_N"/>
    <property type="match status" value="1"/>
</dbReference>
<feature type="domain" description="Glycerol-3-phosphate dehydrogenase NAD-dependent C-terminal" evidence="13">
    <location>
        <begin position="188"/>
        <end position="328"/>
    </location>
</feature>
<evidence type="ECO:0000256" key="3">
    <source>
        <dbReference type="ARBA" id="ARBA00023027"/>
    </source>
</evidence>
<keyword evidence="6" id="KW-0327">Glycosome</keyword>
<keyword evidence="2 10" id="KW-0560">Oxidoreductase</keyword>
<gene>
    <name evidence="14" type="ORF">LSP00402_LOCUS518</name>
</gene>
<dbReference type="HAMAP" id="MF_00394">
    <property type="entry name" value="NAD_Glyc3P_dehydrog"/>
    <property type="match status" value="1"/>
</dbReference>
<feature type="domain" description="Glycerol-3-phosphate dehydrogenase NAD-dependent N-terminal" evidence="12">
    <location>
        <begin position="9"/>
        <end position="168"/>
    </location>
</feature>
<feature type="binding site" evidence="8">
    <location>
        <position position="112"/>
    </location>
    <ligand>
        <name>substrate</name>
    </ligand>
</feature>
<dbReference type="Gene3D" id="1.10.1040.10">
    <property type="entry name" value="N-(1-d-carboxylethyl)-l-norvaline Dehydrogenase, domain 2"/>
    <property type="match status" value="1"/>
</dbReference>
<dbReference type="PIRSF" id="PIRSF000114">
    <property type="entry name" value="Glycerol-3-P_dh"/>
    <property type="match status" value="1"/>
</dbReference>
<dbReference type="NCBIfam" id="NF000942">
    <property type="entry name" value="PRK00094.1-4"/>
    <property type="match status" value="1"/>
</dbReference>
<dbReference type="SUPFAM" id="SSF51735">
    <property type="entry name" value="NAD(P)-binding Rossmann-fold domains"/>
    <property type="match status" value="1"/>
</dbReference>
<dbReference type="NCBIfam" id="NF000940">
    <property type="entry name" value="PRK00094.1-2"/>
    <property type="match status" value="1"/>
</dbReference>
<dbReference type="GO" id="GO:0020015">
    <property type="term" value="C:glycosome"/>
    <property type="evidence" value="ECO:0007669"/>
    <property type="project" value="UniProtKB-SubCell"/>
</dbReference>
<evidence type="ECO:0000313" key="14">
    <source>
        <dbReference type="EMBL" id="CAD9744852.1"/>
    </source>
</evidence>
<dbReference type="GO" id="GO:0005829">
    <property type="term" value="C:cytosol"/>
    <property type="evidence" value="ECO:0007669"/>
    <property type="project" value="TreeGrafter"/>
</dbReference>
<evidence type="ECO:0000259" key="12">
    <source>
        <dbReference type="Pfam" id="PF01210"/>
    </source>
</evidence>
<protein>
    <recommendedName>
        <fullName evidence="11">Glycerol-3-phosphate dehydrogenase [NAD(+)]</fullName>
        <ecNumber evidence="11">1.1.1.8</ecNumber>
    </recommendedName>
</protein>
<dbReference type="FunFam" id="1.10.1040.10:FF:000001">
    <property type="entry name" value="Glycerol-3-phosphate dehydrogenase [NAD(P)+]"/>
    <property type="match status" value="1"/>
</dbReference>